<dbReference type="PRINTS" id="PR00069">
    <property type="entry name" value="ALDKETRDTASE"/>
</dbReference>
<keyword evidence="2" id="KW-0521">NADP</keyword>
<evidence type="ECO:0000256" key="6">
    <source>
        <dbReference type="PIRSR" id="PIRSR000097-3"/>
    </source>
</evidence>
<proteinExistence type="inferred from homology"/>
<dbReference type="InterPro" id="IPR036812">
    <property type="entry name" value="NAD(P)_OxRdtase_dom_sf"/>
</dbReference>
<sequence>MKTEEELAPVMREALMAGYSLIDSAIIYRNEAVLGKVLNDAFRDPTLPVQRKDIFVTSKLPVHDALERFGLDYFDLFLLHWPGTAKKKLSDPVNRENRLGSYKALEKLLEEGKLKQIGVSNFTAAHLTDLLANTRIVPHVHQFELHPCLVQQDILDVCRTHHIQVQAYSSLGEGALLDADFVQPIASKLGVSPAQVLLRWAIQHGWAVIPKSKTPARVRQNSDLFSFELSPEDMQILDRVHETNTKRFCWDPSEIA</sequence>
<evidence type="ECO:0000256" key="5">
    <source>
        <dbReference type="PIRSR" id="PIRSR000097-2"/>
    </source>
</evidence>
<reference evidence="8 9" key="1">
    <citation type="submission" date="2016-07" db="EMBL/GenBank/DDBJ databases">
        <title>Pervasive Adenine N6-methylation of Active Genes in Fungi.</title>
        <authorList>
            <consortium name="DOE Joint Genome Institute"/>
            <person name="Mondo S.J."/>
            <person name="Dannebaum R.O."/>
            <person name="Kuo R.C."/>
            <person name="Labutti K."/>
            <person name="Haridas S."/>
            <person name="Kuo A."/>
            <person name="Salamov A."/>
            <person name="Ahrendt S.R."/>
            <person name="Lipzen A."/>
            <person name="Sullivan W."/>
            <person name="Andreopoulos W.B."/>
            <person name="Clum A."/>
            <person name="Lindquist E."/>
            <person name="Daum C."/>
            <person name="Ramamoorthy G.K."/>
            <person name="Gryganskyi A."/>
            <person name="Culley D."/>
            <person name="Magnuson J.K."/>
            <person name="James T.Y."/>
            <person name="O'Malley M.A."/>
            <person name="Stajich J.E."/>
            <person name="Spatafora J.W."/>
            <person name="Visel A."/>
            <person name="Grigoriev I.V."/>
        </authorList>
    </citation>
    <scope>NUCLEOTIDE SEQUENCE [LARGE SCALE GENOMIC DNA]</scope>
    <source>
        <strain evidence="8 9">NRRL 2496</strain>
    </source>
</reference>
<feature type="site" description="Lowers pKa of active site Tyr" evidence="6">
    <location>
        <position position="59"/>
    </location>
</feature>
<keyword evidence="9" id="KW-1185">Reference proteome</keyword>
<organism evidence="8 9">
    <name type="scientific">Syncephalastrum racemosum</name>
    <name type="common">Filamentous fungus</name>
    <dbReference type="NCBI Taxonomy" id="13706"/>
    <lineage>
        <taxon>Eukaryota</taxon>
        <taxon>Fungi</taxon>
        <taxon>Fungi incertae sedis</taxon>
        <taxon>Mucoromycota</taxon>
        <taxon>Mucoromycotina</taxon>
        <taxon>Mucoromycetes</taxon>
        <taxon>Mucorales</taxon>
        <taxon>Syncephalastraceae</taxon>
        <taxon>Syncephalastrum</taxon>
    </lineage>
</organism>
<dbReference type="InParanoid" id="A0A1X2HI25"/>
<feature type="domain" description="NADP-dependent oxidoreductase" evidence="7">
    <location>
        <begin position="3"/>
        <end position="240"/>
    </location>
</feature>
<dbReference type="Pfam" id="PF00248">
    <property type="entry name" value="Aldo_ket_red"/>
    <property type="match status" value="1"/>
</dbReference>
<evidence type="ECO:0000256" key="1">
    <source>
        <dbReference type="ARBA" id="ARBA00007905"/>
    </source>
</evidence>
<gene>
    <name evidence="8" type="ORF">BCR43DRAFT_437659</name>
</gene>
<dbReference type="PANTHER" id="PTHR43827">
    <property type="entry name" value="2,5-DIKETO-D-GLUCONIC ACID REDUCTASE"/>
    <property type="match status" value="1"/>
</dbReference>
<dbReference type="PANTHER" id="PTHR43827:SF3">
    <property type="entry name" value="NADP-DEPENDENT OXIDOREDUCTASE DOMAIN-CONTAINING PROTEIN"/>
    <property type="match status" value="1"/>
</dbReference>
<evidence type="ECO:0000313" key="8">
    <source>
        <dbReference type="EMBL" id="ORY98106.1"/>
    </source>
</evidence>
<dbReference type="GO" id="GO:0016616">
    <property type="term" value="F:oxidoreductase activity, acting on the CH-OH group of donors, NAD or NADP as acceptor"/>
    <property type="evidence" value="ECO:0007669"/>
    <property type="project" value="UniProtKB-ARBA"/>
</dbReference>
<evidence type="ECO:0000256" key="4">
    <source>
        <dbReference type="PIRSR" id="PIRSR000097-1"/>
    </source>
</evidence>
<comment type="caution">
    <text evidence="8">The sequence shown here is derived from an EMBL/GenBank/DDBJ whole genome shotgun (WGS) entry which is preliminary data.</text>
</comment>
<feature type="binding site" evidence="5">
    <location>
        <position position="80"/>
    </location>
    <ligand>
        <name>substrate</name>
    </ligand>
</feature>
<accession>A0A1X2HI25</accession>
<name>A0A1X2HI25_SYNRA</name>
<dbReference type="OrthoDB" id="416253at2759"/>
<evidence type="ECO:0000259" key="7">
    <source>
        <dbReference type="Pfam" id="PF00248"/>
    </source>
</evidence>
<dbReference type="PIRSF" id="PIRSF000097">
    <property type="entry name" value="AKR"/>
    <property type="match status" value="1"/>
</dbReference>
<dbReference type="OMA" id="GFDACYQ"/>
<dbReference type="EMBL" id="MCGN01000004">
    <property type="protein sequence ID" value="ORY98106.1"/>
    <property type="molecule type" value="Genomic_DNA"/>
</dbReference>
<keyword evidence="3" id="KW-0560">Oxidoreductase</keyword>
<dbReference type="Gene3D" id="3.20.20.100">
    <property type="entry name" value="NADP-dependent oxidoreductase domain"/>
    <property type="match status" value="1"/>
</dbReference>
<evidence type="ECO:0000313" key="9">
    <source>
        <dbReference type="Proteomes" id="UP000242180"/>
    </source>
</evidence>
<dbReference type="Proteomes" id="UP000242180">
    <property type="component" value="Unassembled WGS sequence"/>
</dbReference>
<evidence type="ECO:0000256" key="3">
    <source>
        <dbReference type="ARBA" id="ARBA00023002"/>
    </source>
</evidence>
<comment type="similarity">
    <text evidence="1">Belongs to the aldo/keto reductase family.</text>
</comment>
<dbReference type="SUPFAM" id="SSF51430">
    <property type="entry name" value="NAD(P)-linked oxidoreductase"/>
    <property type="match status" value="1"/>
</dbReference>
<dbReference type="AlphaFoldDB" id="A0A1X2HI25"/>
<dbReference type="InterPro" id="IPR023210">
    <property type="entry name" value="NADP_OxRdtase_dom"/>
</dbReference>
<feature type="active site" description="Proton donor" evidence="4">
    <location>
        <position position="28"/>
    </location>
</feature>
<dbReference type="STRING" id="13706.A0A1X2HI25"/>
<dbReference type="InterPro" id="IPR020471">
    <property type="entry name" value="AKR"/>
</dbReference>
<evidence type="ECO:0000256" key="2">
    <source>
        <dbReference type="ARBA" id="ARBA00022857"/>
    </source>
</evidence>
<protein>
    <submittedName>
        <fullName evidence="8">NADP-dependent oxidoreductase domain-containing protein</fullName>
    </submittedName>
</protein>